<evidence type="ECO:0000313" key="2">
    <source>
        <dbReference type="Proteomes" id="UP000707731"/>
    </source>
</evidence>
<evidence type="ECO:0000313" key="1">
    <source>
        <dbReference type="EMBL" id="MBF6358175.1"/>
    </source>
</evidence>
<dbReference type="RefSeq" id="WP_195005014.1">
    <property type="nucleotide sequence ID" value="NZ_JADLQN010000010.1"/>
</dbReference>
<accession>A0ABS0DJ62</accession>
<proteinExistence type="predicted"/>
<reference evidence="1 2" key="1">
    <citation type="submission" date="2020-10" db="EMBL/GenBank/DDBJ databases">
        <title>Identification of Nocardia species via Next-generation sequencing and recognition of intraspecies genetic diversity.</title>
        <authorList>
            <person name="Li P."/>
            <person name="Li P."/>
            <person name="Lu B."/>
        </authorList>
    </citation>
    <scope>NUCLEOTIDE SEQUENCE [LARGE SCALE GENOMIC DNA]</scope>
    <source>
        <strain evidence="1 2">BJ06-0143</strain>
    </source>
</reference>
<name>A0ABS0DJ62_9NOCA</name>
<dbReference type="Proteomes" id="UP000707731">
    <property type="component" value="Unassembled WGS sequence"/>
</dbReference>
<dbReference type="EMBL" id="JADLQN010000010">
    <property type="protein sequence ID" value="MBF6358175.1"/>
    <property type="molecule type" value="Genomic_DNA"/>
</dbReference>
<protein>
    <submittedName>
        <fullName evidence="1">Uncharacterized protein</fullName>
    </submittedName>
</protein>
<gene>
    <name evidence="1" type="ORF">IU449_27130</name>
</gene>
<organism evidence="1 2">
    <name type="scientific">Nocardia higoensis</name>
    <dbReference type="NCBI Taxonomy" id="228599"/>
    <lineage>
        <taxon>Bacteria</taxon>
        <taxon>Bacillati</taxon>
        <taxon>Actinomycetota</taxon>
        <taxon>Actinomycetes</taxon>
        <taxon>Mycobacteriales</taxon>
        <taxon>Nocardiaceae</taxon>
        <taxon>Nocardia</taxon>
    </lineage>
</organism>
<comment type="caution">
    <text evidence="1">The sequence shown here is derived from an EMBL/GenBank/DDBJ whole genome shotgun (WGS) entry which is preliminary data.</text>
</comment>
<keyword evidence="2" id="KW-1185">Reference proteome</keyword>
<sequence>MSIAALETPTEYTEEAVYSNFNHELNRSVVQELTARPGELCAQHAAWNFCGSVWQLPDGRWVDQVWRYHAIVDHIYGDSVEAVIEEANDTYGAA</sequence>